<evidence type="ECO:0000259" key="1">
    <source>
        <dbReference type="Pfam" id="PF13392"/>
    </source>
</evidence>
<sequence>MSGTPRIVVALCFAASVANRTKPTDRERFYAKTVRVGSGCLIWTGYKTERGYGQFSLYGKNMGAHRAAWILEHGELLTAGQILLHSCDTPSCVEVAHLRVGTHEENMADVRAHGRHNMALGENHYLARFTDAEVERIRSMAKDGLLQRDIAAIMNCSRSYVGLVANGKVRTKPTARPSLYHDKEGQDAKAKARRTRLLEITSVVHPDDQIEGEEWRETPYPGYWASSLGRVRGRSKAILTPILMGDYYVVDCGMKEGTKTRNRKGVHVLVCEAWHGTRPAGKHAAHINGDAFDNRPSNLRWATPLENGNDRVRHGTTMVGSRNPAAKLTDASVREIRRRLAVGGNTIRALAKEYGVHPSAISQLRDNKTWRHVT</sequence>
<dbReference type="GO" id="GO:0004519">
    <property type="term" value="F:endonuclease activity"/>
    <property type="evidence" value="ECO:0007669"/>
    <property type="project" value="UniProtKB-KW"/>
</dbReference>
<feature type="domain" description="HNH nuclease" evidence="1">
    <location>
        <begin position="264"/>
        <end position="308"/>
    </location>
</feature>
<evidence type="ECO:0000313" key="3">
    <source>
        <dbReference type="Proteomes" id="UP000198751"/>
    </source>
</evidence>
<dbReference type="AlphaFoldDB" id="A0A1H1WPC1"/>
<gene>
    <name evidence="2" type="ORF">SAMN04489743_1403</name>
</gene>
<proteinExistence type="predicted"/>
<dbReference type="Gene3D" id="3.90.75.20">
    <property type="match status" value="1"/>
</dbReference>
<accession>A0A1H1WPC1</accession>
<dbReference type="Proteomes" id="UP000198751">
    <property type="component" value="Chromosome I"/>
</dbReference>
<organism evidence="2 3">
    <name type="scientific">Pseudarthrobacter equi</name>
    <dbReference type="NCBI Taxonomy" id="728066"/>
    <lineage>
        <taxon>Bacteria</taxon>
        <taxon>Bacillati</taxon>
        <taxon>Actinomycetota</taxon>
        <taxon>Actinomycetes</taxon>
        <taxon>Micrococcales</taxon>
        <taxon>Micrococcaceae</taxon>
        <taxon>Pseudarthrobacter</taxon>
    </lineage>
</organism>
<dbReference type="SUPFAM" id="SSF54060">
    <property type="entry name" value="His-Me finger endonucleases"/>
    <property type="match status" value="2"/>
</dbReference>
<dbReference type="InterPro" id="IPR003615">
    <property type="entry name" value="HNH_nuc"/>
</dbReference>
<dbReference type="Pfam" id="PF13392">
    <property type="entry name" value="HNH_3"/>
    <property type="match status" value="2"/>
</dbReference>
<dbReference type="EMBL" id="LT629779">
    <property type="protein sequence ID" value="SDS99168.1"/>
    <property type="molecule type" value="Genomic_DNA"/>
</dbReference>
<evidence type="ECO:0000313" key="2">
    <source>
        <dbReference type="EMBL" id="SDS99168.1"/>
    </source>
</evidence>
<keyword evidence="3" id="KW-1185">Reference proteome</keyword>
<keyword evidence="2" id="KW-0378">Hydrolase</keyword>
<feature type="domain" description="HNH nuclease" evidence="1">
    <location>
        <begin position="63"/>
        <end position="107"/>
    </location>
</feature>
<protein>
    <submittedName>
        <fullName evidence="2">HNH endonuclease</fullName>
    </submittedName>
</protein>
<dbReference type="InterPro" id="IPR044925">
    <property type="entry name" value="His-Me_finger_sf"/>
</dbReference>
<keyword evidence="2" id="KW-0255">Endonuclease</keyword>
<name>A0A1H1WPC1_9MICC</name>
<reference evidence="3" key="1">
    <citation type="submission" date="2016-10" db="EMBL/GenBank/DDBJ databases">
        <authorList>
            <person name="Varghese N."/>
            <person name="Submissions S."/>
        </authorList>
    </citation>
    <scope>NUCLEOTIDE SEQUENCE [LARGE SCALE GENOMIC DNA]</scope>
    <source>
        <strain evidence="3">IMMIB L-1606</strain>
    </source>
</reference>
<keyword evidence="2" id="KW-0540">Nuclease</keyword>